<reference evidence="2" key="1">
    <citation type="journal article" date="2014" name="Front. Microbiol.">
        <title>High frequency of phylogenetically diverse reductive dehalogenase-homologous genes in deep subseafloor sedimentary metagenomes.</title>
        <authorList>
            <person name="Kawai M."/>
            <person name="Futagami T."/>
            <person name="Toyoda A."/>
            <person name="Takaki Y."/>
            <person name="Nishi S."/>
            <person name="Hori S."/>
            <person name="Arai W."/>
            <person name="Tsubouchi T."/>
            <person name="Morono Y."/>
            <person name="Uchiyama I."/>
            <person name="Ito T."/>
            <person name="Fujiyama A."/>
            <person name="Inagaki F."/>
            <person name="Takami H."/>
        </authorList>
    </citation>
    <scope>NUCLEOTIDE SEQUENCE</scope>
    <source>
        <strain evidence="2">Expedition CK06-06</strain>
    </source>
</reference>
<dbReference type="Gene3D" id="3.50.50.60">
    <property type="entry name" value="FAD/NAD(P)-binding domain"/>
    <property type="match status" value="2"/>
</dbReference>
<proteinExistence type="predicted"/>
<dbReference type="PANTHER" id="PTHR42783:SF3">
    <property type="entry name" value="GLUTAMATE SYNTHASE [NADPH] SMALL CHAIN-RELATED"/>
    <property type="match status" value="1"/>
</dbReference>
<dbReference type="Pfam" id="PF00037">
    <property type="entry name" value="Fer4"/>
    <property type="match status" value="1"/>
</dbReference>
<protein>
    <recommendedName>
        <fullName evidence="1">4Fe-4S ferredoxin-type domain-containing protein</fullName>
    </recommendedName>
</protein>
<dbReference type="PROSITE" id="PS00198">
    <property type="entry name" value="4FE4S_FER_1"/>
    <property type="match status" value="1"/>
</dbReference>
<dbReference type="GO" id="GO:0016491">
    <property type="term" value="F:oxidoreductase activity"/>
    <property type="evidence" value="ECO:0007669"/>
    <property type="project" value="InterPro"/>
</dbReference>
<name>X1RBX6_9ZZZZ</name>
<dbReference type="InterPro" id="IPR017900">
    <property type="entry name" value="4Fe4S_Fe_S_CS"/>
</dbReference>
<dbReference type="InterPro" id="IPR023753">
    <property type="entry name" value="FAD/NAD-binding_dom"/>
</dbReference>
<accession>X1RBX6</accession>
<dbReference type="AlphaFoldDB" id="X1RBX6"/>
<dbReference type="Pfam" id="PF07992">
    <property type="entry name" value="Pyr_redox_2"/>
    <property type="match status" value="1"/>
</dbReference>
<sequence length="377" mass="40033">IPEYRLPKEILAAEISAVERLGIDIQTNVSIGNKQSLNDLLGQGYKAIFIATGAHKSMKLGLSGEEKDGIVDALSFLREVNLGSRIGVGDKVAVIGGNNMAVNAARVAIRLGAKYVSIICQQSKIDMPSRDEEVKAAEEEGAHIIYLAAPNNILGEGKVAGLECMKLGETDKGKLTPVKGSEFVIDADTGIIAVGRTPDLTLINHELDTSPTGTLVVDAGTLATNRPGIFAGGDVTGGRATVARAIGAGMKASVSIDRYIRGERLEVSREKTPIAGFKDLNLAYFEPLPGAQISRLPVADRIKGFAEVESGFTESVSVKETERCFSCGVCNSCDNCWLVCPDVAISKKNGEYEVNYDYCKGCGICKEECPRGAITMA</sequence>
<comment type="caution">
    <text evidence="2">The sequence shown here is derived from an EMBL/GenBank/DDBJ whole genome shotgun (WGS) entry which is preliminary data.</text>
</comment>
<dbReference type="SUPFAM" id="SSF46548">
    <property type="entry name" value="alpha-helical ferredoxin"/>
    <property type="match status" value="1"/>
</dbReference>
<dbReference type="InterPro" id="IPR036188">
    <property type="entry name" value="FAD/NAD-bd_sf"/>
</dbReference>
<feature type="non-terminal residue" evidence="2">
    <location>
        <position position="377"/>
    </location>
</feature>
<dbReference type="PRINTS" id="PR00368">
    <property type="entry name" value="FADPNR"/>
</dbReference>
<dbReference type="SUPFAM" id="SSF51971">
    <property type="entry name" value="Nucleotide-binding domain"/>
    <property type="match status" value="1"/>
</dbReference>
<evidence type="ECO:0000259" key="1">
    <source>
        <dbReference type="PROSITE" id="PS51379"/>
    </source>
</evidence>
<gene>
    <name evidence="2" type="ORF">S12H4_16390</name>
</gene>
<dbReference type="InterPro" id="IPR017896">
    <property type="entry name" value="4Fe4S_Fe-S-bd"/>
</dbReference>
<feature type="domain" description="4Fe-4S ferredoxin-type" evidence="1">
    <location>
        <begin position="350"/>
        <end position="377"/>
    </location>
</feature>
<evidence type="ECO:0000313" key="2">
    <source>
        <dbReference type="EMBL" id="GAI78058.1"/>
    </source>
</evidence>
<dbReference type="PRINTS" id="PR00469">
    <property type="entry name" value="PNDRDTASEII"/>
</dbReference>
<dbReference type="PANTHER" id="PTHR42783">
    <property type="entry name" value="GLUTAMATE SYNTHASE [NADPH] SMALL CHAIN"/>
    <property type="match status" value="1"/>
</dbReference>
<dbReference type="EMBL" id="BARW01007922">
    <property type="protein sequence ID" value="GAI78058.1"/>
    <property type="molecule type" value="Genomic_DNA"/>
</dbReference>
<organism evidence="2">
    <name type="scientific">marine sediment metagenome</name>
    <dbReference type="NCBI Taxonomy" id="412755"/>
    <lineage>
        <taxon>unclassified sequences</taxon>
        <taxon>metagenomes</taxon>
        <taxon>ecological metagenomes</taxon>
    </lineage>
</organism>
<dbReference type="PROSITE" id="PS51379">
    <property type="entry name" value="4FE4S_FER_2"/>
    <property type="match status" value="1"/>
</dbReference>
<dbReference type="Gene3D" id="3.30.70.20">
    <property type="match status" value="1"/>
</dbReference>
<feature type="non-terminal residue" evidence="2">
    <location>
        <position position="1"/>
    </location>
</feature>